<dbReference type="PROSITE" id="PS50010">
    <property type="entry name" value="DH_2"/>
    <property type="match status" value="1"/>
</dbReference>
<feature type="coiled-coil region" evidence="4">
    <location>
        <begin position="872"/>
        <end position="913"/>
    </location>
</feature>
<feature type="region of interest" description="Disordered" evidence="5">
    <location>
        <begin position="231"/>
        <end position="263"/>
    </location>
</feature>
<keyword evidence="4" id="KW-0175">Coiled coil</keyword>
<dbReference type="Proteomes" id="UP000678393">
    <property type="component" value="Unassembled WGS sequence"/>
</dbReference>
<feature type="region of interest" description="Disordered" evidence="5">
    <location>
        <begin position="554"/>
        <end position="621"/>
    </location>
</feature>
<dbReference type="Pfam" id="PF00018">
    <property type="entry name" value="SH3_1"/>
    <property type="match status" value="4"/>
</dbReference>
<keyword evidence="1 3" id="KW-0728">SH3 domain</keyword>
<dbReference type="InterPro" id="IPR004148">
    <property type="entry name" value="BAR_dom"/>
</dbReference>
<dbReference type="PROSITE" id="PS50002">
    <property type="entry name" value="SH3"/>
    <property type="match status" value="7"/>
</dbReference>
<evidence type="ECO:0000256" key="4">
    <source>
        <dbReference type="SAM" id="Coils"/>
    </source>
</evidence>
<keyword evidence="10" id="KW-1185">Reference proteome</keyword>
<dbReference type="InterPro" id="IPR035899">
    <property type="entry name" value="DBL_dom_sf"/>
</dbReference>
<sequence length="1656" mass="183693">MTVQVGDYVKACYDFPGESPSDLPLKSGDVARVTEVVDRNWAVGCRIGTQAMTGSFPLAFVEVLTLPTIRTGQKVFLAIEDFPSEQTGDLELAKGDVILGLEPVSESWWRGKNGPLKGIFPLTMVAELELHDGPRSRSASACGSSLKLRSDSVVSQSDIAGLTGVSKVTETTFARALVDVTPQLDGELAFQLGDLIEITEVLDDDWFYGKCHNKEGLVSSVCVELLVEDGEGNSDSGSRINQNQPESCSSSRPIAQESKSVRSVNSLELKTGNIYSGSFTSENTRSHDAEITAYGRVMFPFEAQIPTELTLTEDSIVTLIQHVDADWTEGELDGRRGLFPTSFIEIIVDCPYAYSQDLTENQPSLEVPSAVDNAENITADLCTDVNTAAAAAANQIVSDGGSVSWAANEDSDKAQNDVQNRYFSGTGGYADIEENHEIGLVLYNFMAEVAGDISVNEGDTVEVIKTLDENWLRVQTEDGHVGQVPRNHVEIIGPWPKSKSDSDAIASASVASSSVKSFQEKFQRANSESTSIGAFTPNTYGGLTEHISDMTTEQKYSTRAPALPRYPAPVRKASLPSKFKPPLQPKPSLSPKPNIPVKPSFVASQPSFTRTKPGSFSASGAKRSVFDNRTNSLTSLDSLIAEEISKAKGERNSKDSDIMSRSSSPSCCNSLLENLDEHRIPSVSVMFLQKLMLVVQPYFPSHQTRVLINLFPSFLMAQMFLFSLNDKNTASFHRFPARAAPPRPANSVASSPSHIAQMSAGKVKGPPPRPTGPRMASAPPKTPLVPVRVAPSPKLIPKRSAPMAPGIQKRDTTAAAAQNIPQKSRLPQQQSPKQNTFATAPKRPPPRSADLMSFSPDRPGADVSEESTLELVADLKCKLEENQADIKKFEQTKSDLQKNLSRANSQEKEAETKDHLEFVERQLCGLQEEERSLKENLFALSPHEARLEKARLLAVQQVEEEEKRKEEEKKREAEMKEKRRDQRSKVIQEILDTEKDYLLSLQLCLETFMDGQKPPGGVDLAFLLGNMEEIADVSQKMVVHLETCISGKSFTEQCIGKCFTHFAEDMRNTYAPYCRNHDDVLAAMERYIDSSEINDYFNTKIEKMREQMNVFDVAGVLIKPVQRILKYPLLLNELLKNTEPDHPDREDIVAAITAITDVAKAINEYKRRKDLVYKYKKLTDQTFSDKISKLNMHSIRKKSSRIRGRLSTNFGIALQMRDEHFEKEEAKFRHLERAVKVFLRGVIQFLDQSQETMQCQEIVAEGIKDFYKDKECEEATKLHQITLKLVVLYDVMKETLENVVTSLNTLVGLFIAPVKVIEKRFDKLLDYNNLLGKAANDKELQAAKSDYEAMNAQLLDELPKFYDLALTILRHCIAVFVLARRDFMEKSLKESCTLVELPFMANKMPLMESFKTRHMTAFDQLSLLSFIPKGFNPRMDTIKADRAKQKGRTITESVSQQNAPPSSQTESQKSLLQKQYPASKLYVVTSAYTATDAMDISLTEGVLVGVIKELDPMGQKDRWFIDDGAKKGFAPCSILIPLDSVLVDNGSVTGEEDDLISVLSCDSGDVVFTGNDDRVEFHAGGSLAESIVQEQAQQQYYYALYDFASRHPNETSLVAGHPVTVLASHDVNGNSEWWLVESEGNRGYAPANYLAAMPYS</sequence>
<name>A0A8S3ZYS9_9EUPU</name>
<dbReference type="Gene3D" id="1.20.1270.60">
    <property type="entry name" value="Arfaptin homology (AH) domain/BAR domain"/>
    <property type="match status" value="1"/>
</dbReference>
<dbReference type="SUPFAM" id="SSF103657">
    <property type="entry name" value="BAR/IMD domain-like"/>
    <property type="match status" value="1"/>
</dbReference>
<dbReference type="InterPro" id="IPR036028">
    <property type="entry name" value="SH3-like_dom_sf"/>
</dbReference>
<feature type="compositionally biased region" description="Polar residues" evidence="5">
    <location>
        <begin position="1448"/>
        <end position="1470"/>
    </location>
</feature>
<evidence type="ECO:0000259" key="6">
    <source>
        <dbReference type="PROSITE" id="PS50002"/>
    </source>
</evidence>
<dbReference type="EMBL" id="CAJHNH020006112">
    <property type="protein sequence ID" value="CAG5133338.1"/>
    <property type="molecule type" value="Genomic_DNA"/>
</dbReference>
<feature type="compositionally biased region" description="Polar residues" evidence="5">
    <location>
        <begin position="602"/>
        <end position="618"/>
    </location>
</feature>
<reference evidence="9" key="1">
    <citation type="submission" date="2021-04" db="EMBL/GenBank/DDBJ databases">
        <authorList>
            <consortium name="Molecular Ecology Group"/>
        </authorList>
    </citation>
    <scope>NUCLEOTIDE SEQUENCE</scope>
</reference>
<dbReference type="Gene3D" id="2.30.30.40">
    <property type="entry name" value="SH3 Domains"/>
    <property type="match status" value="7"/>
</dbReference>
<dbReference type="Pfam" id="PF03114">
    <property type="entry name" value="BAR"/>
    <property type="match status" value="1"/>
</dbReference>
<accession>A0A8S3ZYS9</accession>
<dbReference type="Pfam" id="PF00621">
    <property type="entry name" value="RhoGEF"/>
    <property type="match status" value="1"/>
</dbReference>
<gene>
    <name evidence="9" type="ORF">CUNI_LOCUS18896</name>
</gene>
<dbReference type="Pfam" id="PF14604">
    <property type="entry name" value="SH3_9"/>
    <property type="match status" value="1"/>
</dbReference>
<dbReference type="PRINTS" id="PR00499">
    <property type="entry name" value="P67PHOX"/>
</dbReference>
<evidence type="ECO:0000259" key="7">
    <source>
        <dbReference type="PROSITE" id="PS50010"/>
    </source>
</evidence>
<dbReference type="Pfam" id="PF07653">
    <property type="entry name" value="SH3_2"/>
    <property type="match status" value="1"/>
</dbReference>
<feature type="domain" description="SH3" evidence="6">
    <location>
        <begin position="1592"/>
        <end position="1655"/>
    </location>
</feature>
<protein>
    <recommendedName>
        <fullName evidence="11">Dynamin-binding protein</fullName>
    </recommendedName>
</protein>
<evidence type="ECO:0008006" key="11">
    <source>
        <dbReference type="Google" id="ProtNLM"/>
    </source>
</evidence>
<proteinExistence type="predicted"/>
<dbReference type="PANTHER" id="PTHR22834:SF20">
    <property type="entry name" value="SH3 DOMAIN-CONTAINING PROTEIN"/>
    <property type="match status" value="1"/>
</dbReference>
<feature type="compositionally biased region" description="Polar residues" evidence="5">
    <location>
        <begin position="815"/>
        <end position="838"/>
    </location>
</feature>
<feature type="domain" description="SH3" evidence="6">
    <location>
        <begin position="4"/>
        <end position="66"/>
    </location>
</feature>
<organism evidence="9 10">
    <name type="scientific">Candidula unifasciata</name>
    <dbReference type="NCBI Taxonomy" id="100452"/>
    <lineage>
        <taxon>Eukaryota</taxon>
        <taxon>Metazoa</taxon>
        <taxon>Spiralia</taxon>
        <taxon>Lophotrochozoa</taxon>
        <taxon>Mollusca</taxon>
        <taxon>Gastropoda</taxon>
        <taxon>Heterobranchia</taxon>
        <taxon>Euthyneura</taxon>
        <taxon>Panpulmonata</taxon>
        <taxon>Eupulmonata</taxon>
        <taxon>Stylommatophora</taxon>
        <taxon>Helicina</taxon>
        <taxon>Helicoidea</taxon>
        <taxon>Geomitridae</taxon>
        <taxon>Candidula</taxon>
    </lineage>
</organism>
<dbReference type="InterPro" id="IPR027267">
    <property type="entry name" value="AH/BAR_dom_sf"/>
</dbReference>
<dbReference type="OrthoDB" id="6244550at2759"/>
<dbReference type="SUPFAM" id="SSF50044">
    <property type="entry name" value="SH3-domain"/>
    <property type="match status" value="7"/>
</dbReference>
<dbReference type="CDD" id="cd00174">
    <property type="entry name" value="SH3"/>
    <property type="match status" value="2"/>
</dbReference>
<dbReference type="SMART" id="SM00721">
    <property type="entry name" value="BAR"/>
    <property type="match status" value="1"/>
</dbReference>
<dbReference type="InterPro" id="IPR001452">
    <property type="entry name" value="SH3_domain"/>
</dbReference>
<feature type="domain" description="SH3" evidence="6">
    <location>
        <begin position="290"/>
        <end position="349"/>
    </location>
</feature>
<evidence type="ECO:0000256" key="5">
    <source>
        <dbReference type="SAM" id="MobiDB-lite"/>
    </source>
</evidence>
<evidence type="ECO:0000313" key="9">
    <source>
        <dbReference type="EMBL" id="CAG5133338.1"/>
    </source>
</evidence>
<feature type="domain" description="SH3" evidence="6">
    <location>
        <begin position="1477"/>
        <end position="1540"/>
    </location>
</feature>
<feature type="compositionally biased region" description="Polar residues" evidence="5">
    <location>
        <begin position="233"/>
        <end position="263"/>
    </location>
</feature>
<comment type="caution">
    <text evidence="9">The sequence shown here is derived from an EMBL/GenBank/DDBJ whole genome shotgun (WGS) entry which is preliminary data.</text>
</comment>
<dbReference type="Gene3D" id="1.20.900.10">
    <property type="entry name" value="Dbl homology (DH) domain"/>
    <property type="match status" value="1"/>
</dbReference>
<evidence type="ECO:0000259" key="8">
    <source>
        <dbReference type="PROSITE" id="PS51021"/>
    </source>
</evidence>
<dbReference type="CDD" id="cd00160">
    <property type="entry name" value="RhoGEF"/>
    <property type="match status" value="1"/>
</dbReference>
<dbReference type="PANTHER" id="PTHR22834">
    <property type="entry name" value="NUCLEAR FUSION PROTEIN FUS2"/>
    <property type="match status" value="1"/>
</dbReference>
<dbReference type="GO" id="GO:0005737">
    <property type="term" value="C:cytoplasm"/>
    <property type="evidence" value="ECO:0007669"/>
    <property type="project" value="InterPro"/>
</dbReference>
<feature type="compositionally biased region" description="Basic and acidic residues" evidence="5">
    <location>
        <begin position="961"/>
        <end position="982"/>
    </location>
</feature>
<feature type="domain" description="SH3" evidence="6">
    <location>
        <begin position="71"/>
        <end position="130"/>
    </location>
</feature>
<evidence type="ECO:0000256" key="2">
    <source>
        <dbReference type="ARBA" id="ARBA00022658"/>
    </source>
</evidence>
<feature type="compositionally biased region" description="Pro residues" evidence="5">
    <location>
        <begin position="582"/>
        <end position="596"/>
    </location>
</feature>
<feature type="domain" description="BAR" evidence="8">
    <location>
        <begin position="1206"/>
        <end position="1416"/>
    </location>
</feature>
<dbReference type="SMART" id="SM00326">
    <property type="entry name" value="SH3"/>
    <property type="match status" value="7"/>
</dbReference>
<feature type="domain" description="SH3" evidence="6">
    <location>
        <begin position="434"/>
        <end position="494"/>
    </location>
</feature>
<evidence type="ECO:0000256" key="3">
    <source>
        <dbReference type="PROSITE-ProRule" id="PRU00192"/>
    </source>
</evidence>
<keyword evidence="2" id="KW-0344">Guanine-nucleotide releasing factor</keyword>
<feature type="domain" description="SH3" evidence="6">
    <location>
        <begin position="169"/>
        <end position="228"/>
    </location>
</feature>
<evidence type="ECO:0000256" key="1">
    <source>
        <dbReference type="ARBA" id="ARBA00022443"/>
    </source>
</evidence>
<feature type="domain" description="DH" evidence="7">
    <location>
        <begin position="982"/>
        <end position="1165"/>
    </location>
</feature>
<dbReference type="InterPro" id="IPR051492">
    <property type="entry name" value="Dynamin-Rho_GEF"/>
</dbReference>
<feature type="region of interest" description="Disordered" evidence="5">
    <location>
        <begin position="1442"/>
        <end position="1470"/>
    </location>
</feature>
<dbReference type="SUPFAM" id="SSF48065">
    <property type="entry name" value="DBL homology domain (DH-domain)"/>
    <property type="match status" value="1"/>
</dbReference>
<dbReference type="GO" id="GO:0005085">
    <property type="term" value="F:guanyl-nucleotide exchange factor activity"/>
    <property type="evidence" value="ECO:0007669"/>
    <property type="project" value="UniProtKB-KW"/>
</dbReference>
<dbReference type="PROSITE" id="PS51021">
    <property type="entry name" value="BAR"/>
    <property type="match status" value="1"/>
</dbReference>
<dbReference type="SMART" id="SM00325">
    <property type="entry name" value="RhoGEF"/>
    <property type="match status" value="1"/>
</dbReference>
<dbReference type="InterPro" id="IPR000219">
    <property type="entry name" value="DH_dom"/>
</dbReference>
<evidence type="ECO:0000313" key="10">
    <source>
        <dbReference type="Proteomes" id="UP000678393"/>
    </source>
</evidence>
<feature type="region of interest" description="Disordered" evidence="5">
    <location>
        <begin position="736"/>
        <end position="863"/>
    </location>
</feature>
<feature type="region of interest" description="Disordered" evidence="5">
    <location>
        <begin position="958"/>
        <end position="982"/>
    </location>
</feature>